<proteinExistence type="predicted"/>
<dbReference type="RefSeq" id="XP_003662550.1">
    <property type="nucleotide sequence ID" value="XM_003662502.1"/>
</dbReference>
<evidence type="ECO:0000313" key="3">
    <source>
        <dbReference type="Proteomes" id="UP000007322"/>
    </source>
</evidence>
<dbReference type="AlphaFoldDB" id="G2QCD0"/>
<dbReference type="EMBL" id="CP003004">
    <property type="protein sequence ID" value="AEO57305.1"/>
    <property type="molecule type" value="Genomic_DNA"/>
</dbReference>
<feature type="region of interest" description="Disordered" evidence="1">
    <location>
        <begin position="321"/>
        <end position="347"/>
    </location>
</feature>
<feature type="compositionally biased region" description="Basic and acidic residues" evidence="1">
    <location>
        <begin position="454"/>
        <end position="465"/>
    </location>
</feature>
<protein>
    <submittedName>
        <fullName evidence="2">Uncharacterized protein</fullName>
    </submittedName>
</protein>
<dbReference type="PANTHER" id="PTHR47842:SF2">
    <property type="entry name" value="DUF676 DOMAIN-CONTAINING PROTEIN"/>
    <property type="match status" value="1"/>
</dbReference>
<dbReference type="InParanoid" id="G2QCD0"/>
<accession>G2QCD0</accession>
<dbReference type="VEuPathDB" id="FungiDB:MYCTH_2303301"/>
<keyword evidence="3" id="KW-1185">Reference proteome</keyword>
<evidence type="ECO:0000256" key="1">
    <source>
        <dbReference type="SAM" id="MobiDB-lite"/>
    </source>
</evidence>
<organism evidence="2 3">
    <name type="scientific">Thermothelomyces thermophilus (strain ATCC 42464 / BCRC 31852 / DSM 1799)</name>
    <name type="common">Sporotrichum thermophile</name>
    <dbReference type="NCBI Taxonomy" id="573729"/>
    <lineage>
        <taxon>Eukaryota</taxon>
        <taxon>Fungi</taxon>
        <taxon>Dikarya</taxon>
        <taxon>Ascomycota</taxon>
        <taxon>Pezizomycotina</taxon>
        <taxon>Sordariomycetes</taxon>
        <taxon>Sordariomycetidae</taxon>
        <taxon>Sordariales</taxon>
        <taxon>Chaetomiaceae</taxon>
        <taxon>Thermothelomyces</taxon>
    </lineage>
</organism>
<dbReference type="eggNOG" id="ENOG502QQEZ">
    <property type="taxonomic scope" value="Eukaryota"/>
</dbReference>
<dbReference type="OrthoDB" id="442243at2759"/>
<reference evidence="2 3" key="1">
    <citation type="journal article" date="2011" name="Nat. Biotechnol.">
        <title>Comparative genomic analysis of the thermophilic biomass-degrading fungi Myceliophthora thermophila and Thielavia terrestris.</title>
        <authorList>
            <person name="Berka R.M."/>
            <person name="Grigoriev I.V."/>
            <person name="Otillar R."/>
            <person name="Salamov A."/>
            <person name="Grimwood J."/>
            <person name="Reid I."/>
            <person name="Ishmael N."/>
            <person name="John T."/>
            <person name="Darmond C."/>
            <person name="Moisan M.-C."/>
            <person name="Henrissat B."/>
            <person name="Coutinho P.M."/>
            <person name="Lombard V."/>
            <person name="Natvig D.O."/>
            <person name="Lindquist E."/>
            <person name="Schmutz J."/>
            <person name="Lucas S."/>
            <person name="Harris P."/>
            <person name="Powlowski J."/>
            <person name="Bellemare A."/>
            <person name="Taylor D."/>
            <person name="Butler G."/>
            <person name="de Vries R.P."/>
            <person name="Allijn I.E."/>
            <person name="van den Brink J."/>
            <person name="Ushinsky S."/>
            <person name="Storms R."/>
            <person name="Powell A.J."/>
            <person name="Paulsen I.T."/>
            <person name="Elbourne L.D.H."/>
            <person name="Baker S.E."/>
            <person name="Magnuson J."/>
            <person name="LaBoissiere S."/>
            <person name="Clutterbuck A.J."/>
            <person name="Martinez D."/>
            <person name="Wogulis M."/>
            <person name="de Leon A.L."/>
            <person name="Rey M.W."/>
            <person name="Tsang A."/>
        </authorList>
    </citation>
    <scope>NUCLEOTIDE SEQUENCE [LARGE SCALE GENOMIC DNA]</scope>
    <source>
        <strain evidence="3">ATCC 42464 / BCRC 31852 / DSM 1799</strain>
    </source>
</reference>
<feature type="region of interest" description="Disordered" evidence="1">
    <location>
        <begin position="418"/>
        <end position="465"/>
    </location>
</feature>
<gene>
    <name evidence="2" type="ORF">MYCTH_2303301</name>
</gene>
<sequence length="465" mass="49430">MFVYGAFSHYQKVSNVFNVMTALSAATPAALSRLASRRALSGATTTTTTTASPAWKAWQLVAVRTGAVGIIAAGGVAAFVHRREIAEGAHAVRNLNRRDVVRGYRQSVDALGQGLAYVNRGNVGRSFSWLADHFAFVGALLKPNELGRRLHRLAALRGVGVRDVYASLGENGYWSGGYFVPERTFCAVPSDGDAAEAALFARHVVEGAKDEIDAHIGLFRKEKNKNYDRMTNDAAELVIDWFNDETDIYDDPRFQEAPPAELAETEAVAKAVDNEGVEKAEERMAAAAGQDSVEDAGMDVDDEVPDESPIDIAAAASLVPLPDDIDKGLPQDAGEDGGDGGEGKDESDQKRAYLRYLFGVAQQTGTTLRAYLPSKLPTVEMPRVSMPAVNFPSMPPAIPNIVPSLPTMASMAVPTSINPFSRKPAAESPSAEGQKEGGDGVPGSEQVGVAAKKSGSEEHGVPQSS</sequence>
<feature type="non-terminal residue" evidence="2">
    <location>
        <position position="465"/>
    </location>
</feature>
<dbReference type="HOGENOM" id="CLU_020826_0_2_1"/>
<feature type="region of interest" description="Disordered" evidence="1">
    <location>
        <begin position="284"/>
        <end position="305"/>
    </location>
</feature>
<dbReference type="Proteomes" id="UP000007322">
    <property type="component" value="Chromosome 3"/>
</dbReference>
<dbReference type="OMA" id="EKPWPPH"/>
<feature type="compositionally biased region" description="Acidic residues" evidence="1">
    <location>
        <begin position="292"/>
        <end position="305"/>
    </location>
</feature>
<dbReference type="KEGG" id="mtm:MYCTH_2303301"/>
<name>G2QCD0_THET4</name>
<dbReference type="GeneID" id="11512626"/>
<evidence type="ECO:0000313" key="2">
    <source>
        <dbReference type="EMBL" id="AEO57305.1"/>
    </source>
</evidence>
<dbReference type="PANTHER" id="PTHR47842">
    <property type="entry name" value="EXPRESSED PROTEIN"/>
    <property type="match status" value="1"/>
</dbReference>